<sequence length="188" mass="22201">MTQNSSTEYPEYSEYHDANDFNNPPYENESVTLLTLPLLTQRNISQQNNNFSMHQNLQILSNSINAFEENINRQLEQVNELKRLLNQIRQFIIAQQQLSPSQQTSMPRRIYRNHVSRPHPYLNERPLVSSRTPTIRYAKPEYRHTTEQLSSLDALHCQQTNQTNIPAETTDNEIFSSDIQDYEFWENL</sequence>
<reference evidence="4 7" key="1">
    <citation type="submission" date="2016-04" db="EMBL/GenBank/DDBJ databases">
        <title>Genome analyses suggest a sexual origin of heterokaryosis in a supposedly ancient asexual fungus.</title>
        <authorList>
            <person name="Ropars J."/>
            <person name="Sedzielewska K."/>
            <person name="Noel J."/>
            <person name="Charron P."/>
            <person name="Farinelli L."/>
            <person name="Marton T."/>
            <person name="Kruger M."/>
            <person name="Pelin A."/>
            <person name="Brachmann A."/>
            <person name="Corradi N."/>
        </authorList>
    </citation>
    <scope>NUCLEOTIDE SEQUENCE [LARGE SCALE GENOMIC DNA]</scope>
    <source>
        <strain evidence="4 7">A5</strain>
    </source>
</reference>
<dbReference type="VEuPathDB" id="FungiDB:FUN_011384"/>
<evidence type="ECO:0000313" key="3">
    <source>
        <dbReference type="EMBL" id="CAB5372013.1"/>
    </source>
</evidence>
<dbReference type="VEuPathDB" id="FungiDB:RhiirA1_490093"/>
<dbReference type="Proteomes" id="UP000232722">
    <property type="component" value="Unassembled WGS sequence"/>
</dbReference>
<feature type="region of interest" description="Disordered" evidence="2">
    <location>
        <begin position="1"/>
        <end position="26"/>
    </location>
</feature>
<accession>A0A2N0RB44</accession>
<dbReference type="OrthoDB" id="2307478at2759"/>
<keyword evidence="1" id="KW-0175">Coiled coil</keyword>
<evidence type="ECO:0000313" key="5">
    <source>
        <dbReference type="EMBL" id="PKC60523.1"/>
    </source>
</evidence>
<comment type="caution">
    <text evidence="5">The sequence shown here is derived from an EMBL/GenBank/DDBJ whole genome shotgun (WGS) entry which is preliminary data.</text>
</comment>
<dbReference type="Proteomes" id="UP000232688">
    <property type="component" value="Unassembled WGS sequence"/>
</dbReference>
<dbReference type="Proteomes" id="UP000684084">
    <property type="component" value="Unassembled WGS sequence"/>
</dbReference>
<evidence type="ECO:0000313" key="7">
    <source>
        <dbReference type="Proteomes" id="UP000232722"/>
    </source>
</evidence>
<name>A0A2N0RB44_9GLOM</name>
<organism evidence="5 6">
    <name type="scientific">Rhizophagus irregularis</name>
    <dbReference type="NCBI Taxonomy" id="588596"/>
    <lineage>
        <taxon>Eukaryota</taxon>
        <taxon>Fungi</taxon>
        <taxon>Fungi incertae sedis</taxon>
        <taxon>Mucoromycota</taxon>
        <taxon>Glomeromycotina</taxon>
        <taxon>Glomeromycetes</taxon>
        <taxon>Glomerales</taxon>
        <taxon>Glomeraceae</taxon>
        <taxon>Rhizophagus</taxon>
    </lineage>
</organism>
<feature type="coiled-coil region" evidence="1">
    <location>
        <begin position="57"/>
        <end position="84"/>
    </location>
</feature>
<evidence type="ECO:0000256" key="1">
    <source>
        <dbReference type="SAM" id="Coils"/>
    </source>
</evidence>
<reference evidence="4 7" key="2">
    <citation type="submission" date="2017-09" db="EMBL/GenBank/DDBJ databases">
        <title>Extensive intraspecific genome diversity in a model arbuscular mycorrhizal fungus.</title>
        <authorList>
            <person name="Chen E.C."/>
            <person name="Morin E."/>
            <person name="Beaudet D."/>
            <person name="Noel J."/>
            <person name="Ndikumana S."/>
            <person name="Charron P."/>
            <person name="St-Onge C."/>
            <person name="Giorgi J."/>
            <person name="Grigoriev I.V."/>
            <person name="Roux C."/>
            <person name="Martin F.M."/>
            <person name="Corradi N."/>
        </authorList>
    </citation>
    <scope>NUCLEOTIDE SEQUENCE [LARGE SCALE GENOMIC DNA]</scope>
    <source>
        <strain evidence="4 7">A5</strain>
    </source>
</reference>
<protein>
    <submittedName>
        <fullName evidence="5">Uncharacterized protein</fullName>
    </submittedName>
</protein>
<reference evidence="5 6" key="3">
    <citation type="submission" date="2017-10" db="EMBL/GenBank/DDBJ databases">
        <title>Extensive intraspecific genome diversity in a model arbuscular mycorrhizal fungus.</title>
        <authorList>
            <person name="Chen E.C.H."/>
            <person name="Morin E."/>
            <person name="Baudet D."/>
            <person name="Noel J."/>
            <person name="Ndikumana S."/>
            <person name="Charron P."/>
            <person name="St-Onge C."/>
            <person name="Giorgi J."/>
            <person name="Grigoriev I.V."/>
            <person name="Roux C."/>
            <person name="Martin F.M."/>
            <person name="Corradi N."/>
        </authorList>
    </citation>
    <scope>NUCLEOTIDE SEQUENCE [LARGE SCALE GENOMIC DNA]</scope>
    <source>
        <strain evidence="5 6">A1</strain>
    </source>
</reference>
<proteinExistence type="predicted"/>
<gene>
    <name evidence="3" type="ORF">CHRIB12_LOCUS13351</name>
    <name evidence="5" type="ORF">RhiirA1_490093</name>
    <name evidence="4" type="ORF">RhiirA5_468352</name>
</gene>
<dbReference type="VEuPathDB" id="FungiDB:RhiirFUN_012671"/>
<evidence type="ECO:0000313" key="6">
    <source>
        <dbReference type="Proteomes" id="UP000232688"/>
    </source>
</evidence>
<reference evidence="5 6" key="4">
    <citation type="submission" date="2017-10" db="EMBL/GenBank/DDBJ databases">
        <title>Genome analyses suggest a sexual origin of heterokaryosis in a supposedly ancient asexual fungus.</title>
        <authorList>
            <person name="Corradi N."/>
            <person name="Sedzielewska K."/>
            <person name="Noel J."/>
            <person name="Charron P."/>
            <person name="Farinelli L."/>
            <person name="Marton T."/>
            <person name="Kruger M."/>
            <person name="Pelin A."/>
            <person name="Brachmann A."/>
            <person name="Corradi N."/>
        </authorList>
    </citation>
    <scope>NUCLEOTIDE SEQUENCE [LARGE SCALE GENOMIC DNA]</scope>
    <source>
        <strain evidence="5 6">A1</strain>
    </source>
</reference>
<evidence type="ECO:0000256" key="2">
    <source>
        <dbReference type="SAM" id="MobiDB-lite"/>
    </source>
</evidence>
<dbReference type="EMBL" id="LLXJ01003237">
    <property type="protein sequence ID" value="PKB97377.1"/>
    <property type="molecule type" value="Genomic_DNA"/>
</dbReference>
<reference evidence="3" key="5">
    <citation type="submission" date="2020-05" db="EMBL/GenBank/DDBJ databases">
        <authorList>
            <person name="Rincon C."/>
            <person name="Sanders R I."/>
            <person name="Robbins C."/>
            <person name="Chaturvedi A."/>
        </authorList>
    </citation>
    <scope>NUCLEOTIDE SEQUENCE</scope>
    <source>
        <strain evidence="3">CHB12</strain>
    </source>
</reference>
<dbReference type="EMBL" id="CAGKOT010000030">
    <property type="protein sequence ID" value="CAB5372013.1"/>
    <property type="molecule type" value="Genomic_DNA"/>
</dbReference>
<dbReference type="EMBL" id="LLXH01001133">
    <property type="protein sequence ID" value="PKC60523.1"/>
    <property type="molecule type" value="Genomic_DNA"/>
</dbReference>
<evidence type="ECO:0000313" key="4">
    <source>
        <dbReference type="EMBL" id="PKB97377.1"/>
    </source>
</evidence>
<dbReference type="AlphaFoldDB" id="A0A2N0RB44"/>